<evidence type="ECO:0000313" key="4">
    <source>
        <dbReference type="EMBL" id="KAG3207098.1"/>
    </source>
</evidence>
<dbReference type="Proteomes" id="UP000735874">
    <property type="component" value="Unassembled WGS sequence"/>
</dbReference>
<evidence type="ECO:0000313" key="2">
    <source>
        <dbReference type="EMBL" id="KAG2882977.1"/>
    </source>
</evidence>
<evidence type="ECO:0000313" key="5">
    <source>
        <dbReference type="Proteomes" id="UP000697107"/>
    </source>
</evidence>
<dbReference type="Proteomes" id="UP000760860">
    <property type="component" value="Unassembled WGS sequence"/>
</dbReference>
<dbReference type="EMBL" id="RCMV01001757">
    <property type="protein sequence ID" value="KAG3207098.1"/>
    <property type="molecule type" value="Genomic_DNA"/>
</dbReference>
<name>A0A8T1F365_9STRA</name>
<sequence length="32" mass="3686">MTTVDEVKLEDILIKNAGKRTAEDVERLRQTI</sequence>
<gene>
    <name evidence="1" type="ORF">PC113_g22163</name>
    <name evidence="2" type="ORF">PC115_g21779</name>
    <name evidence="3" type="ORF">PC118_g21992</name>
    <name evidence="4" type="ORF">PC129_g21552</name>
</gene>
<comment type="caution">
    <text evidence="3">The sequence shown here is derived from an EMBL/GenBank/DDBJ whole genome shotgun (WGS) entry which is preliminary data.</text>
</comment>
<reference evidence="3" key="1">
    <citation type="submission" date="2018-10" db="EMBL/GenBank/DDBJ databases">
        <title>Effector identification in a new, highly contiguous assembly of the strawberry crown rot pathogen Phytophthora cactorum.</title>
        <authorList>
            <person name="Armitage A.D."/>
            <person name="Nellist C.F."/>
            <person name="Bates H."/>
            <person name="Vickerstaff R.J."/>
            <person name="Harrison R.J."/>
        </authorList>
    </citation>
    <scope>NUCLEOTIDE SEQUENCE</scope>
    <source>
        <strain evidence="1">15-7</strain>
        <strain evidence="2">4032</strain>
        <strain evidence="3">P415</strain>
        <strain evidence="4">P421</strain>
    </source>
</reference>
<proteinExistence type="predicted"/>
<accession>A0A8T1F365</accession>
<dbReference type="EMBL" id="RCML01001611">
    <property type="protein sequence ID" value="KAG2961400.1"/>
    <property type="molecule type" value="Genomic_DNA"/>
</dbReference>
<dbReference type="Proteomes" id="UP000774804">
    <property type="component" value="Unassembled WGS sequence"/>
</dbReference>
<dbReference type="EMBL" id="RCMG01001604">
    <property type="protein sequence ID" value="KAG2823592.1"/>
    <property type="molecule type" value="Genomic_DNA"/>
</dbReference>
<dbReference type="EMBL" id="RCMI01001615">
    <property type="protein sequence ID" value="KAG2882977.1"/>
    <property type="molecule type" value="Genomic_DNA"/>
</dbReference>
<evidence type="ECO:0000313" key="3">
    <source>
        <dbReference type="EMBL" id="KAG2961400.1"/>
    </source>
</evidence>
<dbReference type="AlphaFoldDB" id="A0A8T1F365"/>
<evidence type="ECO:0000313" key="1">
    <source>
        <dbReference type="EMBL" id="KAG2823592.1"/>
    </source>
</evidence>
<protein>
    <submittedName>
        <fullName evidence="3">Uncharacterized protein</fullName>
    </submittedName>
</protein>
<organism evidence="3 5">
    <name type="scientific">Phytophthora cactorum</name>
    <dbReference type="NCBI Taxonomy" id="29920"/>
    <lineage>
        <taxon>Eukaryota</taxon>
        <taxon>Sar</taxon>
        <taxon>Stramenopiles</taxon>
        <taxon>Oomycota</taxon>
        <taxon>Peronosporomycetes</taxon>
        <taxon>Peronosporales</taxon>
        <taxon>Peronosporaceae</taxon>
        <taxon>Phytophthora</taxon>
    </lineage>
</organism>
<dbReference type="Proteomes" id="UP000697107">
    <property type="component" value="Unassembled WGS sequence"/>
</dbReference>